<organism evidence="3 4">
    <name type="scientific">Bisgaardia hudsonensis</name>
    <dbReference type="NCBI Taxonomy" id="109472"/>
    <lineage>
        <taxon>Bacteria</taxon>
        <taxon>Pseudomonadati</taxon>
        <taxon>Pseudomonadota</taxon>
        <taxon>Gammaproteobacteria</taxon>
        <taxon>Pasteurellales</taxon>
        <taxon>Pasteurellaceae</taxon>
        <taxon>Bisgaardia</taxon>
    </lineage>
</organism>
<dbReference type="SMART" id="SM00028">
    <property type="entry name" value="TPR"/>
    <property type="match status" value="3"/>
</dbReference>
<dbReference type="EMBL" id="SLXI01000001">
    <property type="protein sequence ID" value="TCP14191.1"/>
    <property type="molecule type" value="Genomic_DNA"/>
</dbReference>
<keyword evidence="2" id="KW-0732">Signal</keyword>
<dbReference type="OrthoDB" id="9814042at2"/>
<proteinExistence type="predicted"/>
<dbReference type="Proteomes" id="UP000294841">
    <property type="component" value="Unassembled WGS sequence"/>
</dbReference>
<dbReference type="InterPro" id="IPR019734">
    <property type="entry name" value="TPR_rpt"/>
</dbReference>
<evidence type="ECO:0000256" key="2">
    <source>
        <dbReference type="SAM" id="SignalP"/>
    </source>
</evidence>
<reference evidence="3 4" key="1">
    <citation type="submission" date="2019-03" db="EMBL/GenBank/DDBJ databases">
        <title>Genomic Encyclopedia of Type Strains, Phase IV (KMG-IV): sequencing the most valuable type-strain genomes for metagenomic binning, comparative biology and taxonomic classification.</title>
        <authorList>
            <person name="Goeker M."/>
        </authorList>
    </citation>
    <scope>NUCLEOTIDE SEQUENCE [LARGE SCALE GENOMIC DNA]</scope>
    <source>
        <strain evidence="3 4">DSM 28231</strain>
    </source>
</reference>
<dbReference type="AlphaFoldDB" id="A0A4R2N2V1"/>
<keyword evidence="4" id="KW-1185">Reference proteome</keyword>
<evidence type="ECO:0000313" key="4">
    <source>
        <dbReference type="Proteomes" id="UP000294841"/>
    </source>
</evidence>
<dbReference type="RefSeq" id="WP_132021865.1">
    <property type="nucleotide sequence ID" value="NZ_CP016605.1"/>
</dbReference>
<accession>A0A4R2N2V1</accession>
<dbReference type="SUPFAM" id="SSF48452">
    <property type="entry name" value="TPR-like"/>
    <property type="match status" value="1"/>
</dbReference>
<dbReference type="Gene3D" id="1.25.40.10">
    <property type="entry name" value="Tetratricopeptide repeat domain"/>
    <property type="match status" value="1"/>
</dbReference>
<feature type="chain" id="PRO_5020832668" evidence="2">
    <location>
        <begin position="19"/>
        <end position="178"/>
    </location>
</feature>
<dbReference type="PROSITE" id="PS51257">
    <property type="entry name" value="PROKAR_LIPOPROTEIN"/>
    <property type="match status" value="1"/>
</dbReference>
<sequence>MRYIKWISAIYFSFLLSACVSNTQSNNSFNKESAAKARVELALGYLSFHNFTQAKASLDKALNYAPNYFLVHSAFAYFYQLQGNIVEARKSYESSIELDDKKGDVKNNYGAFLCGQGEFDLAFQQFDNALKTDGYHNQIDTYENIILCAKAANNLNRYNEYLILLKKVAPERVHRLSK</sequence>
<dbReference type="NCBIfam" id="TIGR02521">
    <property type="entry name" value="type_IV_pilW"/>
    <property type="match status" value="1"/>
</dbReference>
<protein>
    <submittedName>
        <fullName evidence="3">Type IV pilus assembly protein PilF</fullName>
    </submittedName>
</protein>
<evidence type="ECO:0000256" key="1">
    <source>
        <dbReference type="PROSITE-ProRule" id="PRU00339"/>
    </source>
</evidence>
<dbReference type="PROSITE" id="PS50005">
    <property type="entry name" value="TPR"/>
    <property type="match status" value="1"/>
</dbReference>
<comment type="caution">
    <text evidence="3">The sequence shown here is derived from an EMBL/GenBank/DDBJ whole genome shotgun (WGS) entry which is preliminary data.</text>
</comment>
<dbReference type="InterPro" id="IPR011990">
    <property type="entry name" value="TPR-like_helical_dom_sf"/>
</dbReference>
<evidence type="ECO:0000313" key="3">
    <source>
        <dbReference type="EMBL" id="TCP14191.1"/>
    </source>
</evidence>
<dbReference type="InterPro" id="IPR013360">
    <property type="entry name" value="Pilus_4_PilW"/>
</dbReference>
<keyword evidence="1" id="KW-0802">TPR repeat</keyword>
<feature type="repeat" description="TPR" evidence="1">
    <location>
        <begin position="35"/>
        <end position="68"/>
    </location>
</feature>
<feature type="signal peptide" evidence="2">
    <location>
        <begin position="1"/>
        <end position="18"/>
    </location>
</feature>
<gene>
    <name evidence="3" type="ORF">EV697_101324</name>
</gene>
<name>A0A4R2N2V1_9PAST</name>